<dbReference type="AlphaFoldDB" id="A0A832W804"/>
<evidence type="ECO:0000259" key="1">
    <source>
        <dbReference type="Pfam" id="PF14268"/>
    </source>
</evidence>
<protein>
    <submittedName>
        <fullName evidence="2">GNAT family N-acetyltransferase</fullName>
    </submittedName>
</protein>
<feature type="domain" description="YoaP-like" evidence="1">
    <location>
        <begin position="210"/>
        <end position="251"/>
    </location>
</feature>
<dbReference type="OMA" id="KEHICCA"/>
<sequence>MTDIEIMDLTPENIAEYGVCGYKDLKKHLELRRKIDWFKEYYPKGLRIKVIISREGGYQGMLEYIPGKYAHRPVDAEGYMFIHCIFVGFKNEFKGKGYASSLIEECIKDAKEANMQGVAVVTRNGPFMARKDIFLKKEFIPVDEAKPDFELMVLKFNPKAPDPKFKNISANVEKYEEGLTIIRSAQCPYSVKNVDAILETARNKLKIKANLIDLKDSEEAQQTPCAFGTFCIIYNGKVISHHPISNTRFENIMKKMYSL</sequence>
<comment type="caution">
    <text evidence="2">The sequence shown here is derived from an EMBL/GenBank/DDBJ whole genome shotgun (WGS) entry which is preliminary data.</text>
</comment>
<dbReference type="GeneID" id="1475939"/>
<dbReference type="Pfam" id="PF14268">
    <property type="entry name" value="YoaP"/>
    <property type="match status" value="1"/>
</dbReference>
<dbReference type="InterPro" id="IPR025685">
    <property type="entry name" value="YoaP-like_dom"/>
</dbReference>
<dbReference type="CDD" id="cd04301">
    <property type="entry name" value="NAT_SF"/>
    <property type="match status" value="1"/>
</dbReference>
<dbReference type="GO" id="GO:0016740">
    <property type="term" value="F:transferase activity"/>
    <property type="evidence" value="ECO:0007669"/>
    <property type="project" value="UniProtKB-KW"/>
</dbReference>
<dbReference type="SUPFAM" id="SSF55729">
    <property type="entry name" value="Acyl-CoA N-acyltransferases (Nat)"/>
    <property type="match status" value="1"/>
</dbReference>
<accession>A0A832W804</accession>
<gene>
    <name evidence="2" type="ORF">HA338_12535</name>
</gene>
<dbReference type="RefSeq" id="WP_011023938.1">
    <property type="nucleotide sequence ID" value="NZ_DUJU01000141.1"/>
</dbReference>
<organism evidence="2 3">
    <name type="scientific">Methanosarcina acetivorans</name>
    <dbReference type="NCBI Taxonomy" id="2214"/>
    <lineage>
        <taxon>Archaea</taxon>
        <taxon>Methanobacteriati</taxon>
        <taxon>Methanobacteriota</taxon>
        <taxon>Stenosarchaea group</taxon>
        <taxon>Methanomicrobia</taxon>
        <taxon>Methanosarcinales</taxon>
        <taxon>Methanosarcinaceae</taxon>
        <taxon>Methanosarcina</taxon>
    </lineage>
</organism>
<evidence type="ECO:0000313" key="2">
    <source>
        <dbReference type="EMBL" id="HIH94804.1"/>
    </source>
</evidence>
<proteinExistence type="predicted"/>
<dbReference type="EMBL" id="DUJU01000141">
    <property type="protein sequence ID" value="HIH94804.1"/>
    <property type="molecule type" value="Genomic_DNA"/>
</dbReference>
<evidence type="ECO:0000313" key="3">
    <source>
        <dbReference type="Proteomes" id="UP000600774"/>
    </source>
</evidence>
<dbReference type="Proteomes" id="UP000600774">
    <property type="component" value="Unassembled WGS sequence"/>
</dbReference>
<dbReference type="InterPro" id="IPR016181">
    <property type="entry name" value="Acyl_CoA_acyltransferase"/>
</dbReference>
<name>A0A832W804_9EURY</name>
<dbReference type="Gene3D" id="3.40.630.30">
    <property type="match status" value="1"/>
</dbReference>
<reference evidence="2" key="1">
    <citation type="journal article" date="2020" name="bioRxiv">
        <title>A rank-normalized archaeal taxonomy based on genome phylogeny resolves widespread incomplete and uneven classifications.</title>
        <authorList>
            <person name="Rinke C."/>
            <person name="Chuvochina M."/>
            <person name="Mussig A.J."/>
            <person name="Chaumeil P.-A."/>
            <person name="Waite D.W."/>
            <person name="Whitman W.B."/>
            <person name="Parks D.H."/>
            <person name="Hugenholtz P."/>
        </authorList>
    </citation>
    <scope>NUCLEOTIDE SEQUENCE</scope>
    <source>
        <strain evidence="2">UBA8876</strain>
    </source>
</reference>
<keyword evidence="2" id="KW-0808">Transferase</keyword>